<sequence>ELEWPSVPVFKGNIGSPRGPRILVDGKNDYDGLDFHVHKPGEFFATVTLRVTDEEGKPVEGIGAGLSNGQNVYAARGKQFSGASGKFFAEDIWPTDQPVRITLYSRGTEGPYAIWAVASKPFVVESKGRYHFDLVLPSSRSVVIQVVSPKNQPLEGIKVIAFSKFPVKGDSFRFPRSTRTVQTDIEGQATIDLPRREVFVRLTRTPISTKPTRPVASAVIPVRIPKIVSAKPITLVFDDRPILIEGILESPVIPDGEKLAAVYCTKDGLLTHLGCSSTVKNGRFKLQGPPAGQVRLGYATYNPSTSKRILHNKDCQGELEVEPGFAYAVKIIGDRLEVIRKSKLEEKKP</sequence>
<comment type="caution">
    <text evidence="1">The sequence shown here is derived from an EMBL/GenBank/DDBJ whole genome shotgun (WGS) entry which is preliminary data.</text>
</comment>
<accession>A0A0F8YQM8</accession>
<dbReference type="EMBL" id="LAZR01052081">
    <property type="protein sequence ID" value="KKK83743.1"/>
    <property type="molecule type" value="Genomic_DNA"/>
</dbReference>
<gene>
    <name evidence="1" type="ORF">LCGC14_2790330</name>
</gene>
<feature type="non-terminal residue" evidence="1">
    <location>
        <position position="1"/>
    </location>
</feature>
<organism evidence="1">
    <name type="scientific">marine sediment metagenome</name>
    <dbReference type="NCBI Taxonomy" id="412755"/>
    <lineage>
        <taxon>unclassified sequences</taxon>
        <taxon>metagenomes</taxon>
        <taxon>ecological metagenomes</taxon>
    </lineage>
</organism>
<protein>
    <submittedName>
        <fullName evidence="1">Uncharacterized protein</fullName>
    </submittedName>
</protein>
<proteinExistence type="predicted"/>
<evidence type="ECO:0000313" key="1">
    <source>
        <dbReference type="EMBL" id="KKK83743.1"/>
    </source>
</evidence>
<dbReference type="AlphaFoldDB" id="A0A0F8YQM8"/>
<reference evidence="1" key="1">
    <citation type="journal article" date="2015" name="Nature">
        <title>Complex archaea that bridge the gap between prokaryotes and eukaryotes.</title>
        <authorList>
            <person name="Spang A."/>
            <person name="Saw J.H."/>
            <person name="Jorgensen S.L."/>
            <person name="Zaremba-Niedzwiedzka K."/>
            <person name="Martijn J."/>
            <person name="Lind A.E."/>
            <person name="van Eijk R."/>
            <person name="Schleper C."/>
            <person name="Guy L."/>
            <person name="Ettema T.J."/>
        </authorList>
    </citation>
    <scope>NUCLEOTIDE SEQUENCE</scope>
</reference>
<name>A0A0F8YQM8_9ZZZZ</name>